<evidence type="ECO:0000256" key="12">
    <source>
        <dbReference type="SAM" id="SignalP"/>
    </source>
</evidence>
<dbReference type="PROSITE" id="PS50213">
    <property type="entry name" value="FAS1"/>
    <property type="match status" value="1"/>
</dbReference>
<keyword evidence="6" id="KW-0654">Proteoglycan</keyword>
<dbReference type="InterPro" id="IPR045003">
    <property type="entry name" value="FLA_A"/>
</dbReference>
<dbReference type="SMART" id="SM00554">
    <property type="entry name" value="FAS1"/>
    <property type="match status" value="1"/>
</dbReference>
<evidence type="ECO:0000256" key="2">
    <source>
        <dbReference type="ARBA" id="ARBA00007843"/>
    </source>
</evidence>
<evidence type="ECO:0000256" key="3">
    <source>
        <dbReference type="ARBA" id="ARBA00022475"/>
    </source>
</evidence>
<organism evidence="14 15">
    <name type="scientific">Camelina sativa</name>
    <name type="common">False flax</name>
    <name type="synonym">Myagrum sativum</name>
    <dbReference type="NCBI Taxonomy" id="90675"/>
    <lineage>
        <taxon>Eukaryota</taxon>
        <taxon>Viridiplantae</taxon>
        <taxon>Streptophyta</taxon>
        <taxon>Embryophyta</taxon>
        <taxon>Tracheophyta</taxon>
        <taxon>Spermatophyta</taxon>
        <taxon>Magnoliopsida</taxon>
        <taxon>eudicotyledons</taxon>
        <taxon>Gunneridae</taxon>
        <taxon>Pentapetalae</taxon>
        <taxon>rosids</taxon>
        <taxon>malvids</taxon>
        <taxon>Brassicales</taxon>
        <taxon>Brassicaceae</taxon>
        <taxon>Camelineae</taxon>
        <taxon>Camelina</taxon>
    </lineage>
</organism>
<keyword evidence="7 11" id="KW-0472">Membrane</keyword>
<comment type="subcellular location">
    <subcellularLocation>
        <location evidence="1">Cell membrane</location>
        <topology evidence="1">Lipid-anchor</topology>
        <topology evidence="1">GPI-anchor</topology>
    </subcellularLocation>
</comment>
<evidence type="ECO:0000259" key="13">
    <source>
        <dbReference type="PROSITE" id="PS50213"/>
    </source>
</evidence>
<dbReference type="PANTHER" id="PTHR32077:SF54">
    <property type="entry name" value="FASCICLIN-LIKE ARABINOGALACTAN PROTEIN 13-RELATED"/>
    <property type="match status" value="1"/>
</dbReference>
<dbReference type="GeneID" id="104747807"/>
<keyword evidence="4" id="KW-0336">GPI-anchor</keyword>
<feature type="compositionally biased region" description="Low complexity" evidence="10">
    <location>
        <begin position="192"/>
        <end position="201"/>
    </location>
</feature>
<keyword evidence="8" id="KW-0449">Lipoprotein</keyword>
<protein>
    <submittedName>
        <fullName evidence="15">Fasciclin-like arabinogalactan protein 6</fullName>
    </submittedName>
</protein>
<comment type="function">
    <text evidence="9">May be a cell surface adhesion protein.</text>
</comment>
<dbReference type="Pfam" id="PF02469">
    <property type="entry name" value="Fasciclin"/>
    <property type="match status" value="1"/>
</dbReference>
<keyword evidence="11" id="KW-1133">Transmembrane helix</keyword>
<dbReference type="InterPro" id="IPR036378">
    <property type="entry name" value="FAS1_dom_sf"/>
</dbReference>
<reference evidence="14" key="1">
    <citation type="journal article" date="2014" name="Nat. Commun.">
        <title>The emerging biofuel crop Camelina sativa retains a highly undifferentiated hexaploid genome structure.</title>
        <authorList>
            <person name="Kagale S."/>
            <person name="Koh C."/>
            <person name="Nixon J."/>
            <person name="Bollina V."/>
            <person name="Clarke W.E."/>
            <person name="Tuteja R."/>
            <person name="Spillane C."/>
            <person name="Robinson S.J."/>
            <person name="Links M.G."/>
            <person name="Clarke C."/>
            <person name="Higgins E.E."/>
            <person name="Huebert T."/>
            <person name="Sharpe A.G."/>
            <person name="Parkin I.A."/>
        </authorList>
    </citation>
    <scope>NUCLEOTIDE SEQUENCE [LARGE SCALE GENOMIC DNA]</scope>
    <source>
        <strain evidence="14">cv. DH55</strain>
    </source>
</reference>
<name>A0ABM0W9X3_CAMSA</name>
<sequence>MSSSIYSYVVLFFLFSIVPYIQSQPIAPAPTTETSPINFTAVLETGHQFTTFMRLLNTTQVGFQVSVQLNSSDQGMTIFALTDNAFNNLKPGTLNGLTYQQQIQLMLYHIIPKYYSLSDLLLASNPVRTQATGQEGGVFGLNFTGQAQSNQVNVSTGVVETRINNALRQQFPLAIYVVDKVLLPEELFGTKTTPTGAPAPKSITSSPDADSPAVDKEHKSSGSNVKRTSLGVVLGFIWFCYSFIYIYIYLLKH</sequence>
<keyword evidence="11" id="KW-0812">Transmembrane</keyword>
<proteinExistence type="inferred from homology"/>
<feature type="chain" id="PRO_5045629377" evidence="12">
    <location>
        <begin position="24"/>
        <end position="253"/>
    </location>
</feature>
<gene>
    <name evidence="15" type="primary">LOC104747807</name>
</gene>
<dbReference type="Gene3D" id="2.30.180.10">
    <property type="entry name" value="FAS1 domain"/>
    <property type="match status" value="1"/>
</dbReference>
<feature type="region of interest" description="Disordered" evidence="10">
    <location>
        <begin position="192"/>
        <end position="223"/>
    </location>
</feature>
<evidence type="ECO:0000256" key="10">
    <source>
        <dbReference type="SAM" id="MobiDB-lite"/>
    </source>
</evidence>
<feature type="signal peptide" evidence="12">
    <location>
        <begin position="1"/>
        <end position="23"/>
    </location>
</feature>
<feature type="domain" description="FAS1" evidence="13">
    <location>
        <begin position="36"/>
        <end position="182"/>
    </location>
</feature>
<evidence type="ECO:0000256" key="4">
    <source>
        <dbReference type="ARBA" id="ARBA00022622"/>
    </source>
</evidence>
<evidence type="ECO:0000256" key="9">
    <source>
        <dbReference type="ARBA" id="ARBA00024686"/>
    </source>
</evidence>
<accession>A0ABM0W9X3</accession>
<reference evidence="15" key="2">
    <citation type="submission" date="2025-08" db="UniProtKB">
        <authorList>
            <consortium name="RefSeq"/>
        </authorList>
    </citation>
    <scope>IDENTIFICATION</scope>
    <source>
        <tissue evidence="15">Leaf</tissue>
    </source>
</reference>
<evidence type="ECO:0000256" key="1">
    <source>
        <dbReference type="ARBA" id="ARBA00004609"/>
    </source>
</evidence>
<evidence type="ECO:0000256" key="8">
    <source>
        <dbReference type="ARBA" id="ARBA00023288"/>
    </source>
</evidence>
<feature type="transmembrane region" description="Helical" evidence="11">
    <location>
        <begin position="230"/>
        <end position="250"/>
    </location>
</feature>
<keyword evidence="3" id="KW-1003">Cell membrane</keyword>
<keyword evidence="5 12" id="KW-0732">Signal</keyword>
<dbReference type="RefSeq" id="XP_010467804.1">
    <property type="nucleotide sequence ID" value="XM_010469502.1"/>
</dbReference>
<evidence type="ECO:0000256" key="7">
    <source>
        <dbReference type="ARBA" id="ARBA00023136"/>
    </source>
</evidence>
<evidence type="ECO:0000313" key="14">
    <source>
        <dbReference type="Proteomes" id="UP000694864"/>
    </source>
</evidence>
<evidence type="ECO:0000256" key="6">
    <source>
        <dbReference type="ARBA" id="ARBA00022974"/>
    </source>
</evidence>
<evidence type="ECO:0000256" key="5">
    <source>
        <dbReference type="ARBA" id="ARBA00022729"/>
    </source>
</evidence>
<dbReference type="Proteomes" id="UP000694864">
    <property type="component" value="Chromosome 15"/>
</dbReference>
<evidence type="ECO:0000256" key="11">
    <source>
        <dbReference type="SAM" id="Phobius"/>
    </source>
</evidence>
<keyword evidence="14" id="KW-1185">Reference proteome</keyword>
<dbReference type="PANTHER" id="PTHR32077">
    <property type="entry name" value="FASCICLIN-LIKE ARABINOGALACTAN PROTEIN"/>
    <property type="match status" value="1"/>
</dbReference>
<keyword evidence="6" id="KW-0325">Glycoprotein</keyword>
<evidence type="ECO:0000313" key="15">
    <source>
        <dbReference type="RefSeq" id="XP_010467804.1"/>
    </source>
</evidence>
<dbReference type="InterPro" id="IPR000782">
    <property type="entry name" value="FAS1_domain"/>
</dbReference>
<comment type="similarity">
    <text evidence="2">Belongs to the fasciclin-like AGP family.</text>
</comment>
<dbReference type="SUPFAM" id="SSF82153">
    <property type="entry name" value="FAS1 domain"/>
    <property type="match status" value="1"/>
</dbReference>